<dbReference type="InterPro" id="IPR001915">
    <property type="entry name" value="Peptidase_M48"/>
</dbReference>
<dbReference type="GO" id="GO:0004222">
    <property type="term" value="F:metalloendopeptidase activity"/>
    <property type="evidence" value="ECO:0007669"/>
    <property type="project" value="InterPro"/>
</dbReference>
<dbReference type="Gene3D" id="3.30.2010.10">
    <property type="entry name" value="Metalloproteases ('zincins'), catalytic domain"/>
    <property type="match status" value="1"/>
</dbReference>
<evidence type="ECO:0000256" key="4">
    <source>
        <dbReference type="ARBA" id="ARBA00022764"/>
    </source>
</evidence>
<dbReference type="Proteomes" id="UP000193450">
    <property type="component" value="Chromosome"/>
</dbReference>
<feature type="active site" description="Proton donor" evidence="8">
    <location>
        <position position="213"/>
    </location>
</feature>
<feature type="chain" id="PRO_5013409283" description="Putative beta-barrel assembly-enhancing protease" evidence="8">
    <location>
        <begin position="38"/>
        <end position="492"/>
    </location>
</feature>
<dbReference type="PANTHER" id="PTHR22726">
    <property type="entry name" value="METALLOENDOPEPTIDASE OMA1"/>
    <property type="match status" value="1"/>
</dbReference>
<comment type="similarity">
    <text evidence="8">Belongs to the peptidase M48 family. BepA subfamily.</text>
</comment>
<comment type="cofactor">
    <cofactor evidence="8">
        <name>Zn(2+)</name>
        <dbReference type="ChEBI" id="CHEBI:29105"/>
    </cofactor>
    <text evidence="8">Binds 1 zinc ion per subunit.</text>
</comment>
<keyword evidence="1 8" id="KW-0645">Protease</keyword>
<feature type="binding site" evidence="8">
    <location>
        <position position="147"/>
    </location>
    <ligand>
        <name>Zn(2+)</name>
        <dbReference type="ChEBI" id="CHEBI:29105"/>
        <note>catalytic</note>
    </ligand>
</feature>
<dbReference type="HAMAP" id="MF_00997">
    <property type="entry name" value="Protease_BepA"/>
    <property type="match status" value="1"/>
</dbReference>
<dbReference type="InterPro" id="IPR051156">
    <property type="entry name" value="Mito/Outer_Membr_Metalloprot"/>
</dbReference>
<dbReference type="PANTHER" id="PTHR22726:SF1">
    <property type="entry name" value="METALLOENDOPEPTIDASE OMA1, MITOCHONDRIAL"/>
    <property type="match status" value="1"/>
</dbReference>
<feature type="domain" description="Peptidase M48" evidence="9">
    <location>
        <begin position="80"/>
        <end position="267"/>
    </location>
</feature>
<dbReference type="SUPFAM" id="SSF48452">
    <property type="entry name" value="TPR-like"/>
    <property type="match status" value="1"/>
</dbReference>
<comment type="subcellular location">
    <subcellularLocation>
        <location evidence="8">Periplasm</location>
    </subcellularLocation>
</comment>
<keyword evidence="3 8" id="KW-0732">Signal</keyword>
<dbReference type="EC" id="3.4.-.-" evidence="8"/>
<dbReference type="InterPro" id="IPR030873">
    <property type="entry name" value="Protease_BepA"/>
</dbReference>
<gene>
    <name evidence="10" type="ORF">BST96_04695</name>
</gene>
<proteinExistence type="inferred from homology"/>
<feature type="active site" evidence="8">
    <location>
        <position position="144"/>
    </location>
</feature>
<evidence type="ECO:0000256" key="7">
    <source>
        <dbReference type="ARBA" id="ARBA00023049"/>
    </source>
</evidence>
<keyword evidence="2 8" id="KW-0479">Metal-binding</keyword>
<protein>
    <recommendedName>
        <fullName evidence="8">Putative beta-barrel assembly-enhancing protease</fullName>
        <ecNumber evidence="8">3.4.-.-</ecNumber>
    </recommendedName>
</protein>
<keyword evidence="5 8" id="KW-0378">Hydrolase</keyword>
<evidence type="ECO:0000256" key="8">
    <source>
        <dbReference type="HAMAP-Rule" id="MF_00997"/>
    </source>
</evidence>
<evidence type="ECO:0000256" key="5">
    <source>
        <dbReference type="ARBA" id="ARBA00022801"/>
    </source>
</evidence>
<sequence length="492" mass="54553" precursor="true">MVFSLAPLSRTITLTKYFLRSLLFAFFCLSASSASLAQSSELPEFGESYATTIGQEYFLGRAWLMSFRRQAPTMADPLIQTYVEDLIYRLAATSELKDRRLELILVDQRSINAFAVPGGVVGVNTGLMDKAESEAQFASVLTHELAHVSQRHFARGIEAQKKASTAMMAGLLAGVLLAVTEGGAEGMAAMAAGSAAGMQSKLRYSRLHEQEADRIGMKNMVRAQMNPQGAEEMFKIMQAESRGYARPPEFLLTHPLTDRRISDARNRSREYPRQVYPENLEYQLMRSRVALSYIKDDEEAIAQFRDKLAKGGRNAEPHQYGLVLALIRGGQYKEAKELLAPLREFSPSNMTYGLAEAELLVASGQHDKALELLNRGMALVPGNYAISMALADAYIEWGEHPKAAEVLEVLATERPRDPNVWFLLAESQGKAGNILRVHQARAEYFVLNGATGQALQQLKFALAINSNPPLTNTRISERIKQVQQIQVAMGRF</sequence>
<evidence type="ECO:0000256" key="1">
    <source>
        <dbReference type="ARBA" id="ARBA00022670"/>
    </source>
</evidence>
<evidence type="ECO:0000256" key="2">
    <source>
        <dbReference type="ARBA" id="ARBA00022723"/>
    </source>
</evidence>
<keyword evidence="11" id="KW-1185">Reference proteome</keyword>
<evidence type="ECO:0000259" key="9">
    <source>
        <dbReference type="Pfam" id="PF01435"/>
    </source>
</evidence>
<dbReference type="GO" id="GO:0042597">
    <property type="term" value="C:periplasmic space"/>
    <property type="evidence" value="ECO:0007669"/>
    <property type="project" value="UniProtKB-SubCell"/>
</dbReference>
<evidence type="ECO:0000256" key="6">
    <source>
        <dbReference type="ARBA" id="ARBA00022833"/>
    </source>
</evidence>
<dbReference type="CDD" id="cd07324">
    <property type="entry name" value="M48C_Oma1-like"/>
    <property type="match status" value="1"/>
</dbReference>
<feature type="binding site" evidence="8">
    <location>
        <position position="209"/>
    </location>
    <ligand>
        <name>Zn(2+)</name>
        <dbReference type="ChEBI" id="CHEBI:29105"/>
        <note>catalytic</note>
    </ligand>
</feature>
<comment type="function">
    <text evidence="8">Functions as both a chaperone and a metalloprotease. Maintains the integrity of the outer membrane by promoting either the assembly or the elimination of outer membrane proteins, depending on their folding state.</text>
</comment>
<dbReference type="EMBL" id="CP019343">
    <property type="protein sequence ID" value="ARN76300.1"/>
    <property type="molecule type" value="Genomic_DNA"/>
</dbReference>
<dbReference type="Pfam" id="PF01435">
    <property type="entry name" value="Peptidase_M48"/>
    <property type="match status" value="1"/>
</dbReference>
<name>A0A1X9NE40_9GAMM</name>
<keyword evidence="6 8" id="KW-0862">Zinc</keyword>
<dbReference type="InterPro" id="IPR011990">
    <property type="entry name" value="TPR-like_helical_dom_sf"/>
</dbReference>
<dbReference type="Gene3D" id="1.25.40.10">
    <property type="entry name" value="Tetratricopeptide repeat domain"/>
    <property type="match status" value="1"/>
</dbReference>
<reference evidence="10 11" key="1">
    <citation type="submission" date="2016-11" db="EMBL/GenBank/DDBJ databases">
        <title>Trade-off between light-utilization and light-protection in marine flavobacteria.</title>
        <authorList>
            <person name="Kumagai Y."/>
        </authorList>
    </citation>
    <scope>NUCLEOTIDE SEQUENCE [LARGE SCALE GENOMIC DNA]</scope>
    <source>
        <strain evidence="10 11">NBRC 107125</strain>
    </source>
</reference>
<evidence type="ECO:0000256" key="3">
    <source>
        <dbReference type="ARBA" id="ARBA00022729"/>
    </source>
</evidence>
<dbReference type="Pfam" id="PF14559">
    <property type="entry name" value="TPR_19"/>
    <property type="match status" value="1"/>
</dbReference>
<dbReference type="AlphaFoldDB" id="A0A1X9NE40"/>
<evidence type="ECO:0000313" key="11">
    <source>
        <dbReference type="Proteomes" id="UP000193450"/>
    </source>
</evidence>
<keyword evidence="4 8" id="KW-0574">Periplasm</keyword>
<dbReference type="GO" id="GO:0051603">
    <property type="term" value="P:proteolysis involved in protein catabolic process"/>
    <property type="evidence" value="ECO:0007669"/>
    <property type="project" value="TreeGrafter"/>
</dbReference>
<organism evidence="10 11">
    <name type="scientific">Oceanicoccus sagamiensis</name>
    <dbReference type="NCBI Taxonomy" id="716816"/>
    <lineage>
        <taxon>Bacteria</taxon>
        <taxon>Pseudomonadati</taxon>
        <taxon>Pseudomonadota</taxon>
        <taxon>Gammaproteobacteria</taxon>
        <taxon>Cellvibrionales</taxon>
        <taxon>Spongiibacteraceae</taxon>
        <taxon>Oceanicoccus</taxon>
    </lineage>
</organism>
<dbReference type="KEGG" id="osg:BST96_04695"/>
<feature type="signal peptide" evidence="8">
    <location>
        <begin position="1"/>
        <end position="37"/>
    </location>
</feature>
<dbReference type="GO" id="GO:0008270">
    <property type="term" value="F:zinc ion binding"/>
    <property type="evidence" value="ECO:0007669"/>
    <property type="project" value="UniProtKB-UniRule"/>
</dbReference>
<keyword evidence="7 8" id="KW-0482">Metalloprotease</keyword>
<feature type="binding site" evidence="8">
    <location>
        <position position="143"/>
    </location>
    <ligand>
        <name>Zn(2+)</name>
        <dbReference type="ChEBI" id="CHEBI:29105"/>
        <note>catalytic</note>
    </ligand>
</feature>
<accession>A0A1X9NE40</accession>
<evidence type="ECO:0000313" key="10">
    <source>
        <dbReference type="EMBL" id="ARN76300.1"/>
    </source>
</evidence>
<dbReference type="STRING" id="716816.BST96_04695"/>
<dbReference type="GO" id="GO:0016020">
    <property type="term" value="C:membrane"/>
    <property type="evidence" value="ECO:0007669"/>
    <property type="project" value="InterPro"/>
</dbReference>